<protein>
    <submittedName>
        <fullName evidence="3">DNA-binding transcriptional activator EvgA</fullName>
    </submittedName>
</protein>
<comment type="caution">
    <text evidence="3">The sequence shown here is derived from an EMBL/GenBank/DDBJ whole genome shotgun (WGS) entry which is preliminary data.</text>
</comment>
<dbReference type="GO" id="GO:0006355">
    <property type="term" value="P:regulation of DNA-templated transcription"/>
    <property type="evidence" value="ECO:0007669"/>
    <property type="project" value="InterPro"/>
</dbReference>
<proteinExistence type="predicted"/>
<dbReference type="EMBL" id="UAVL01000020">
    <property type="protein sequence ID" value="SQA65020.1"/>
    <property type="molecule type" value="Genomic_DNA"/>
</dbReference>
<dbReference type="SMART" id="SM00421">
    <property type="entry name" value="HTH_LUXR"/>
    <property type="match status" value="1"/>
</dbReference>
<dbReference type="Proteomes" id="UP000251313">
    <property type="component" value="Unassembled WGS sequence"/>
</dbReference>
<evidence type="ECO:0000313" key="3">
    <source>
        <dbReference type="EMBL" id="SQA65020.1"/>
    </source>
</evidence>
<dbReference type="GO" id="GO:0003677">
    <property type="term" value="F:DNA binding"/>
    <property type="evidence" value="ECO:0007669"/>
    <property type="project" value="UniProtKB-KW"/>
</dbReference>
<accession>A0AB38G0E5</accession>
<name>A0AB38G0E5_9ENTR</name>
<reference evidence="3 4" key="1">
    <citation type="submission" date="2018-06" db="EMBL/GenBank/DDBJ databases">
        <authorList>
            <consortium name="Pathogen Informatics"/>
            <person name="Doyle S."/>
        </authorList>
    </citation>
    <scope>NUCLEOTIDE SEQUENCE [LARGE SCALE GENOMIC DNA]</scope>
    <source>
        <strain evidence="3 4">NCTC11967</strain>
    </source>
</reference>
<organism evidence="3 4">
    <name type="scientific">Yokenella regensburgei</name>
    <dbReference type="NCBI Taxonomy" id="158877"/>
    <lineage>
        <taxon>Bacteria</taxon>
        <taxon>Pseudomonadati</taxon>
        <taxon>Pseudomonadota</taxon>
        <taxon>Gammaproteobacteria</taxon>
        <taxon>Enterobacterales</taxon>
        <taxon>Enterobacteriaceae</taxon>
        <taxon>Yokenella</taxon>
    </lineage>
</organism>
<gene>
    <name evidence="3" type="ORF">NCTC11967_04037</name>
</gene>
<dbReference type="SUPFAM" id="SSF46894">
    <property type="entry name" value="C-terminal effector domain of the bipartite response regulators"/>
    <property type="match status" value="1"/>
</dbReference>
<evidence type="ECO:0000259" key="2">
    <source>
        <dbReference type="PROSITE" id="PS50043"/>
    </source>
</evidence>
<dbReference type="AlphaFoldDB" id="A0AB38G0E5"/>
<evidence type="ECO:0000256" key="1">
    <source>
        <dbReference type="ARBA" id="ARBA00023125"/>
    </source>
</evidence>
<dbReference type="InterPro" id="IPR000792">
    <property type="entry name" value="Tscrpt_reg_LuxR_C"/>
</dbReference>
<sequence>MICVYVECNDYFSRVGLRFLLQSIFQESMLNGQLIAVHGMDKLAVADIVVVNFAPGEEFICHPEFLPCRPALLIGLMDEVRRERRDILPSCLRNMVFVQKTDKINRTVEKIKYALDNTDEVAPALSENVCCGCRHRTFSPQQKIIAQSLLEGQSVNMIASEMSLCHKTVSAHKRTIMEKFKLRNDLELFLFIKRLQMYYPAVISEFQL</sequence>
<keyword evidence="1 3" id="KW-0238">DNA-binding</keyword>
<dbReference type="PROSITE" id="PS50043">
    <property type="entry name" value="HTH_LUXR_2"/>
    <property type="match status" value="1"/>
</dbReference>
<evidence type="ECO:0000313" key="4">
    <source>
        <dbReference type="Proteomes" id="UP000251313"/>
    </source>
</evidence>
<dbReference type="InterPro" id="IPR016032">
    <property type="entry name" value="Sig_transdc_resp-reg_C-effctor"/>
</dbReference>
<dbReference type="Pfam" id="PF00196">
    <property type="entry name" value="GerE"/>
    <property type="match status" value="1"/>
</dbReference>
<dbReference type="InterPro" id="IPR036388">
    <property type="entry name" value="WH-like_DNA-bd_sf"/>
</dbReference>
<dbReference type="Gene3D" id="1.10.10.10">
    <property type="entry name" value="Winged helix-like DNA-binding domain superfamily/Winged helix DNA-binding domain"/>
    <property type="match status" value="1"/>
</dbReference>
<feature type="domain" description="HTH luxR-type" evidence="2">
    <location>
        <begin position="131"/>
        <end position="196"/>
    </location>
</feature>
<dbReference type="CDD" id="cd06170">
    <property type="entry name" value="LuxR_C_like"/>
    <property type="match status" value="1"/>
</dbReference>